<dbReference type="Proteomes" id="UP000295758">
    <property type="component" value="Unassembled WGS sequence"/>
</dbReference>
<evidence type="ECO:0000313" key="2">
    <source>
        <dbReference type="EMBL" id="SDJ24346.1"/>
    </source>
</evidence>
<proteinExistence type="predicted"/>
<name>A0A1G8S573_9FIRM</name>
<keyword evidence="1" id="KW-1133">Transmembrane helix</keyword>
<evidence type="ECO:0000313" key="5">
    <source>
        <dbReference type="Proteomes" id="UP000295758"/>
    </source>
</evidence>
<reference evidence="2 4" key="1">
    <citation type="submission" date="2016-10" db="EMBL/GenBank/DDBJ databases">
        <authorList>
            <person name="de Groot N.N."/>
        </authorList>
    </citation>
    <scope>NUCLEOTIDE SEQUENCE [LARGE SCALE GENOMIC DNA]</scope>
    <source>
        <strain evidence="2 4">WG7</strain>
    </source>
</reference>
<evidence type="ECO:0000256" key="1">
    <source>
        <dbReference type="SAM" id="Phobius"/>
    </source>
</evidence>
<dbReference type="Proteomes" id="UP000198945">
    <property type="component" value="Unassembled WGS sequence"/>
</dbReference>
<organism evidence="2 4">
    <name type="scientific">Halanaerobium congolense</name>
    <dbReference type="NCBI Taxonomy" id="54121"/>
    <lineage>
        <taxon>Bacteria</taxon>
        <taxon>Bacillati</taxon>
        <taxon>Bacillota</taxon>
        <taxon>Clostridia</taxon>
        <taxon>Halanaerobiales</taxon>
        <taxon>Halanaerobiaceae</taxon>
        <taxon>Halanaerobium</taxon>
    </lineage>
</organism>
<dbReference type="AlphaFoldDB" id="A0A1G8S573"/>
<dbReference type="EMBL" id="SOAA01000031">
    <property type="protein sequence ID" value="TDS26861.1"/>
    <property type="molecule type" value="Genomic_DNA"/>
</dbReference>
<gene>
    <name evidence="3" type="ORF">BY453_13113</name>
    <name evidence="2" type="ORF">SAMN04515654_1379</name>
</gene>
<keyword evidence="1" id="KW-0472">Membrane</keyword>
<accession>A0A1G8S573</accession>
<evidence type="ECO:0000313" key="3">
    <source>
        <dbReference type="EMBL" id="TDS26861.1"/>
    </source>
</evidence>
<reference evidence="3 5" key="2">
    <citation type="submission" date="2019-03" db="EMBL/GenBank/DDBJ databases">
        <title>Deep subsurface shale carbon reservoir microbial communities from Ohio and West Virginia, USA.</title>
        <authorList>
            <person name="Wrighton K."/>
        </authorList>
    </citation>
    <scope>NUCLEOTIDE SEQUENCE [LARGE SCALE GENOMIC DNA]</scope>
    <source>
        <strain evidence="3 5">UTICA-S4D12</strain>
    </source>
</reference>
<sequence length="60" mass="6933">MIYLFFAVLCSSSIALIFKFSEANNLNRYLITSVNYFTAVIIAFFIVLKKWAVYPKDPNC</sequence>
<protein>
    <recommendedName>
        <fullName evidence="6">EamA-like transporter family protein</fullName>
    </recommendedName>
</protein>
<dbReference type="EMBL" id="FNEH01000037">
    <property type="protein sequence ID" value="SDJ24346.1"/>
    <property type="molecule type" value="Genomic_DNA"/>
</dbReference>
<evidence type="ECO:0000313" key="4">
    <source>
        <dbReference type="Proteomes" id="UP000198945"/>
    </source>
</evidence>
<keyword evidence="1" id="KW-0812">Transmembrane</keyword>
<feature type="transmembrane region" description="Helical" evidence="1">
    <location>
        <begin position="29"/>
        <end position="48"/>
    </location>
</feature>
<evidence type="ECO:0008006" key="6">
    <source>
        <dbReference type="Google" id="ProtNLM"/>
    </source>
</evidence>